<reference evidence="4 5" key="1">
    <citation type="submission" date="2019-02" db="EMBL/GenBank/DDBJ databases">
        <title>Prokaryotic population dynamics and viral predation in marine succession experiment using metagenomics: the confinement effect.</title>
        <authorList>
            <person name="Haro-Moreno J.M."/>
            <person name="Rodriguez-Valera F."/>
            <person name="Lopez-Perez M."/>
        </authorList>
    </citation>
    <scope>NUCLEOTIDE SEQUENCE [LARGE SCALE GENOMIC DNA]</scope>
    <source>
        <strain evidence="4">MED-G159</strain>
    </source>
</reference>
<dbReference type="Pfam" id="PF03740">
    <property type="entry name" value="PdxJ"/>
    <property type="match status" value="1"/>
</dbReference>
<dbReference type="InterPro" id="IPR013785">
    <property type="entry name" value="Aldolase_TIM"/>
</dbReference>
<dbReference type="PANTHER" id="PTHR30456:SF0">
    <property type="entry name" value="PYRIDOXINE 5'-PHOSPHATE SYNTHASE"/>
    <property type="match status" value="1"/>
</dbReference>
<dbReference type="Gene3D" id="3.20.20.70">
    <property type="entry name" value="Aldolase class I"/>
    <property type="match status" value="1"/>
</dbReference>
<evidence type="ECO:0000313" key="5">
    <source>
        <dbReference type="Proteomes" id="UP000315825"/>
    </source>
</evidence>
<accession>A0A520N061</accession>
<evidence type="ECO:0000256" key="2">
    <source>
        <dbReference type="ARBA" id="ARBA00022679"/>
    </source>
</evidence>
<dbReference type="InterPro" id="IPR004569">
    <property type="entry name" value="PyrdxlP_synth_PdxJ"/>
</dbReference>
<dbReference type="NCBIfam" id="NF003626">
    <property type="entry name" value="PRK05265.1-4"/>
    <property type="match status" value="1"/>
</dbReference>
<keyword evidence="2 4" id="KW-0808">Transferase</keyword>
<keyword evidence="3" id="KW-0664">Pyridoxine biosynthesis</keyword>
<dbReference type="EC" id="2.6.99.2" evidence="4"/>
<organism evidence="4 5">
    <name type="scientific">SAR86 cluster bacterium</name>
    <dbReference type="NCBI Taxonomy" id="2030880"/>
    <lineage>
        <taxon>Bacteria</taxon>
        <taxon>Pseudomonadati</taxon>
        <taxon>Pseudomonadota</taxon>
        <taxon>Gammaproteobacteria</taxon>
        <taxon>SAR86 cluster</taxon>
    </lineage>
</organism>
<dbReference type="GO" id="GO:0033856">
    <property type="term" value="F:pyridoxine 5'-phosphate synthase activity"/>
    <property type="evidence" value="ECO:0007669"/>
    <property type="project" value="UniProtKB-EC"/>
</dbReference>
<name>A0A520N061_9GAMM</name>
<gene>
    <name evidence="4" type="ORF">EVA92_01580</name>
</gene>
<evidence type="ECO:0000256" key="3">
    <source>
        <dbReference type="ARBA" id="ARBA00023096"/>
    </source>
</evidence>
<dbReference type="PANTHER" id="PTHR30456">
    <property type="entry name" value="PYRIDOXINE 5'-PHOSPHATE SYNTHASE"/>
    <property type="match status" value="1"/>
</dbReference>
<dbReference type="Proteomes" id="UP000315825">
    <property type="component" value="Unassembled WGS sequence"/>
</dbReference>
<dbReference type="SUPFAM" id="SSF63892">
    <property type="entry name" value="Pyridoxine 5'-phosphate synthase"/>
    <property type="match status" value="1"/>
</dbReference>
<proteinExistence type="predicted"/>
<dbReference type="AlphaFoldDB" id="A0A520N061"/>
<dbReference type="GO" id="GO:0008615">
    <property type="term" value="P:pyridoxine biosynthetic process"/>
    <property type="evidence" value="ECO:0007669"/>
    <property type="project" value="UniProtKB-KW"/>
</dbReference>
<protein>
    <submittedName>
        <fullName evidence="4">Pyridoxine 5'-phosphate synthase</fullName>
        <ecNumber evidence="4">2.6.99.2</ecNumber>
    </submittedName>
</protein>
<evidence type="ECO:0000313" key="4">
    <source>
        <dbReference type="EMBL" id="RZO26867.1"/>
    </source>
</evidence>
<dbReference type="GO" id="GO:0005829">
    <property type="term" value="C:cytosol"/>
    <property type="evidence" value="ECO:0007669"/>
    <property type="project" value="TreeGrafter"/>
</dbReference>
<comment type="caution">
    <text evidence="4">The sequence shown here is derived from an EMBL/GenBank/DDBJ whole genome shotgun (WGS) entry which is preliminary data.</text>
</comment>
<keyword evidence="1" id="KW-0963">Cytoplasm</keyword>
<evidence type="ECO:0000256" key="1">
    <source>
        <dbReference type="ARBA" id="ARBA00022490"/>
    </source>
</evidence>
<dbReference type="InterPro" id="IPR036130">
    <property type="entry name" value="Pyridoxine-5'_phos_synth"/>
</dbReference>
<dbReference type="EMBL" id="SHBE01000002">
    <property type="protein sequence ID" value="RZO26867.1"/>
    <property type="molecule type" value="Genomic_DNA"/>
</dbReference>
<sequence>MFFYYYINPTLVGYITANMDLSVNLNKIALLRNSRGGKYPSLEYFANCVLNSDCVGITVHPRPDERHITYKDVILLKNLCQNANKSLNIEGNPKETIDHSYKGFLNIVNEIKPELITLVPDETNQLTSDHGWSIDDYDDLQGYYTNIMEAADDQTGLISIFVNSDEQELEKLVATDDNSIYKPHAIEIFTGPYCDAVESNEKSSIKRELDHIKSIANQARNLNLKVHAGHDLNLENIKKLIELDIIDEVSIGHAIITESLTNGFKRTINNYIEAING</sequence>